<evidence type="ECO:0000313" key="4">
    <source>
        <dbReference type="Proteomes" id="UP000239352"/>
    </source>
</evidence>
<reference evidence="3 4" key="1">
    <citation type="submission" date="2018-03" db="EMBL/GenBank/DDBJ databases">
        <title>Actinopolyspora mortivallis from Sahara, screening for active biomolecules.</title>
        <authorList>
            <person name="Selama O."/>
            <person name="Wellington E.M.H."/>
            <person name="Hacene H."/>
        </authorList>
    </citation>
    <scope>NUCLEOTIDE SEQUENCE [LARGE SCALE GENOMIC DNA]</scope>
    <source>
        <strain evidence="3 4">M5A</strain>
    </source>
</reference>
<dbReference type="PANTHER" id="PTHR43798">
    <property type="entry name" value="MONOACYLGLYCEROL LIPASE"/>
    <property type="match status" value="1"/>
</dbReference>
<dbReference type="PRINTS" id="PR00111">
    <property type="entry name" value="ABHYDROLASE"/>
</dbReference>
<evidence type="ECO:0000256" key="1">
    <source>
        <dbReference type="SAM" id="MobiDB-lite"/>
    </source>
</evidence>
<sequence>MGRREGTTRRGDTVDAPDFRVTVRGSAVGVWRYPAEAPRPGSRRQESGPEGSEPSPDEASRSPSLLMLHGLRGTHHGLELLAGALPERDVLVPDLPGFGDSGPMTSDRHDSAGYARAVVELLGQLRSSVGEVDLLGHSFGSVVAAAVAAEAPELVRRLVLVNPIASSEFHGSARLLVPVTSLYYRLAAAMPERWGRWLLANRGIVLAMSRALLRSRDPRVRRFVHDSHLRHFSSFHSPALVAETHRSSITDSVGEHVARLSTPTLVVAGETDEIAPLRRQRELVRRLPSGRLRVLDEVGHLVHYEAAGEAAREIRTFLDEP</sequence>
<dbReference type="STRING" id="1050202.GCA_000384035_03053"/>
<dbReference type="EMBL" id="PVSR01000010">
    <property type="protein sequence ID" value="PRW63757.1"/>
    <property type="molecule type" value="Genomic_DNA"/>
</dbReference>
<dbReference type="InParanoid" id="A0A2T0GXD7"/>
<feature type="region of interest" description="Disordered" evidence="1">
    <location>
        <begin position="30"/>
        <end position="62"/>
    </location>
</feature>
<evidence type="ECO:0000259" key="2">
    <source>
        <dbReference type="Pfam" id="PF00561"/>
    </source>
</evidence>
<dbReference type="InterPro" id="IPR050266">
    <property type="entry name" value="AB_hydrolase_sf"/>
</dbReference>
<dbReference type="GO" id="GO:0047372">
    <property type="term" value="F:monoacylglycerol lipase activity"/>
    <property type="evidence" value="ECO:0007669"/>
    <property type="project" value="TreeGrafter"/>
</dbReference>
<feature type="domain" description="AB hydrolase-1" evidence="2">
    <location>
        <begin position="63"/>
        <end position="306"/>
    </location>
</feature>
<proteinExistence type="predicted"/>
<protein>
    <submittedName>
        <fullName evidence="3">Alpha/beta hydrolase</fullName>
    </submittedName>
</protein>
<dbReference type="PRINTS" id="PR00412">
    <property type="entry name" value="EPOXHYDRLASE"/>
</dbReference>
<dbReference type="InterPro" id="IPR000073">
    <property type="entry name" value="AB_hydrolase_1"/>
</dbReference>
<feature type="compositionally biased region" description="Basic and acidic residues" evidence="1">
    <location>
        <begin position="1"/>
        <end position="13"/>
    </location>
</feature>
<name>A0A2T0GXD7_ACTMO</name>
<accession>A0A2T0GXD7</accession>
<dbReference type="GO" id="GO:0016020">
    <property type="term" value="C:membrane"/>
    <property type="evidence" value="ECO:0007669"/>
    <property type="project" value="TreeGrafter"/>
</dbReference>
<keyword evidence="3" id="KW-0378">Hydrolase</keyword>
<dbReference type="SUPFAM" id="SSF53474">
    <property type="entry name" value="alpha/beta-Hydrolases"/>
    <property type="match status" value="1"/>
</dbReference>
<dbReference type="Gene3D" id="3.40.50.1820">
    <property type="entry name" value="alpha/beta hydrolase"/>
    <property type="match status" value="1"/>
</dbReference>
<dbReference type="AlphaFoldDB" id="A0A2T0GXD7"/>
<gene>
    <name evidence="3" type="ORF">CEP50_08755</name>
</gene>
<dbReference type="PANTHER" id="PTHR43798:SF33">
    <property type="entry name" value="HYDROLASE, PUTATIVE (AFU_ORTHOLOGUE AFUA_2G14860)-RELATED"/>
    <property type="match status" value="1"/>
</dbReference>
<evidence type="ECO:0000313" key="3">
    <source>
        <dbReference type="EMBL" id="PRW63757.1"/>
    </source>
</evidence>
<dbReference type="GO" id="GO:0046464">
    <property type="term" value="P:acylglycerol catabolic process"/>
    <property type="evidence" value="ECO:0007669"/>
    <property type="project" value="TreeGrafter"/>
</dbReference>
<organism evidence="3 4">
    <name type="scientific">Actinopolyspora mortivallis</name>
    <dbReference type="NCBI Taxonomy" id="33906"/>
    <lineage>
        <taxon>Bacteria</taxon>
        <taxon>Bacillati</taxon>
        <taxon>Actinomycetota</taxon>
        <taxon>Actinomycetes</taxon>
        <taxon>Actinopolysporales</taxon>
        <taxon>Actinopolysporaceae</taxon>
        <taxon>Actinopolyspora</taxon>
    </lineage>
</organism>
<dbReference type="Proteomes" id="UP000239352">
    <property type="component" value="Unassembled WGS sequence"/>
</dbReference>
<dbReference type="InterPro" id="IPR000639">
    <property type="entry name" value="Epox_hydrolase-like"/>
</dbReference>
<dbReference type="InterPro" id="IPR029058">
    <property type="entry name" value="AB_hydrolase_fold"/>
</dbReference>
<comment type="caution">
    <text evidence="3">The sequence shown here is derived from an EMBL/GenBank/DDBJ whole genome shotgun (WGS) entry which is preliminary data.</text>
</comment>
<feature type="region of interest" description="Disordered" evidence="1">
    <location>
        <begin position="1"/>
        <end position="20"/>
    </location>
</feature>
<keyword evidence="4" id="KW-1185">Reference proteome</keyword>
<dbReference type="Pfam" id="PF00561">
    <property type="entry name" value="Abhydrolase_1"/>
    <property type="match status" value="1"/>
</dbReference>